<reference evidence="9 11" key="1">
    <citation type="submission" date="2015-02" db="EMBL/GenBank/DDBJ databases">
        <authorList>
            <person name="Chooi Y.-H."/>
        </authorList>
    </citation>
    <scope>NUCLEOTIDE SEQUENCE [LARGE SCALE GENOMIC DNA]</scope>
    <source>
        <strain evidence="9">E3</strain>
    </source>
</reference>
<evidence type="ECO:0000256" key="1">
    <source>
        <dbReference type="ARBA" id="ARBA00004370"/>
    </source>
</evidence>
<evidence type="ECO:0000313" key="11">
    <source>
        <dbReference type="Proteomes" id="UP000039324"/>
    </source>
</evidence>
<evidence type="ECO:0000256" key="2">
    <source>
        <dbReference type="ARBA" id="ARBA00022676"/>
    </source>
</evidence>
<dbReference type="GO" id="GO:0016020">
    <property type="term" value="C:membrane"/>
    <property type="evidence" value="ECO:0007669"/>
    <property type="project" value="UniProtKB-SubCell"/>
</dbReference>
<keyword evidence="6 8" id="KW-0472">Membrane</keyword>
<organism evidence="9 11">
    <name type="scientific">Plasmodiophora brassicae</name>
    <name type="common">Clubroot disease agent</name>
    <dbReference type="NCBI Taxonomy" id="37360"/>
    <lineage>
        <taxon>Eukaryota</taxon>
        <taxon>Sar</taxon>
        <taxon>Rhizaria</taxon>
        <taxon>Endomyxa</taxon>
        <taxon>Phytomyxea</taxon>
        <taxon>Plasmodiophorida</taxon>
        <taxon>Plasmodiophoridae</taxon>
        <taxon>Plasmodiophora</taxon>
    </lineage>
</organism>
<geneLocation type="mitochondrion" evidence="10"/>
<name>A0A0G4IRM8_PLABS</name>
<dbReference type="EMBL" id="CDSF01000082">
    <property type="protein sequence ID" value="CEO98028.1"/>
    <property type="molecule type" value="Genomic_DNA"/>
</dbReference>
<evidence type="ECO:0000256" key="7">
    <source>
        <dbReference type="ARBA" id="ARBA00023180"/>
    </source>
</evidence>
<sequence>MVLGILELFSRDAADAMPFFLPVGLIGVVRLSLFLIRLVCYLLYRPRRPSSVTPSRYKSSDVTVIVPTIDAGPEFIRAASQWIKNRPAEIIVVTTHALRNDIESFVASLPDAGHFRVLSVPYANKRVQLVEGINAATTPILALSDDDAIWADHFLRWCLVPFNDDKMGGVGSSQRMTPCGEKPTFWEVMADMRLSMRMMEASSTTYIDGGISCLSGRTALYRTEILTDPDLQYAFVNEKWRGKYQLHSGDDKFLTRWLVKKHWNMHFQMHRDAMLDTTFKPNWMFLKQLLRWTRNTWRSDYTSLFVDRVVWRRYPYVAFNMVDKMINPITLLCGPAFIIYAMMRHPFWSPMAILATEICWLFFSRYIRLTDHWRKHPWDIIHLPMYILFSYFFAFMKIYALLTLHVTGWQTRTDASNDNVQIDLSELSVSVTIDNDSVDAKPAVKDAPAADKLGEKPLDMDKPVLQIRSDLTRMPAAVAA</sequence>
<evidence type="ECO:0000256" key="4">
    <source>
        <dbReference type="ARBA" id="ARBA00022692"/>
    </source>
</evidence>
<keyword evidence="2" id="KW-0328">Glycosyltransferase</keyword>
<dbReference type="STRING" id="37360.A0A0G4IRM8"/>
<dbReference type="Proteomes" id="UP000039324">
    <property type="component" value="Unassembled WGS sequence"/>
</dbReference>
<proteinExistence type="predicted"/>
<dbReference type="Pfam" id="PF13641">
    <property type="entry name" value="Glyco_tranf_2_3"/>
    <property type="match status" value="1"/>
</dbReference>
<protein>
    <recommendedName>
        <fullName evidence="13">Glycosyltransferase 2-like domain-containing protein</fullName>
    </recommendedName>
</protein>
<dbReference type="Proteomes" id="UP000290189">
    <property type="component" value="Unassembled WGS sequence"/>
</dbReference>
<evidence type="ECO:0000256" key="6">
    <source>
        <dbReference type="ARBA" id="ARBA00023136"/>
    </source>
</evidence>
<evidence type="ECO:0000256" key="8">
    <source>
        <dbReference type="SAM" id="Phobius"/>
    </source>
</evidence>
<dbReference type="AlphaFoldDB" id="A0A0G4IRM8"/>
<reference evidence="10 12" key="2">
    <citation type="submission" date="2018-03" db="EMBL/GenBank/DDBJ databases">
        <authorList>
            <person name="Fogelqvist J."/>
        </authorList>
    </citation>
    <scope>NUCLEOTIDE SEQUENCE [LARGE SCALE GENOMIC DNA]</scope>
</reference>
<feature type="transmembrane region" description="Helical" evidence="8">
    <location>
        <begin position="20"/>
        <end position="44"/>
    </location>
</feature>
<keyword evidence="3" id="KW-0808">Transferase</keyword>
<keyword evidence="4 8" id="KW-0812">Transmembrane</keyword>
<dbReference type="InterPro" id="IPR052427">
    <property type="entry name" value="Glycosyltrans_GT2/GT47"/>
</dbReference>
<keyword evidence="10" id="KW-0496">Mitochondrion</keyword>
<keyword evidence="11" id="KW-1185">Reference proteome</keyword>
<gene>
    <name evidence="9" type="ORF">PBRA_006143</name>
    <name evidence="10" type="ORF">PLBR_LOCUS3361</name>
</gene>
<evidence type="ECO:0000313" key="9">
    <source>
        <dbReference type="EMBL" id="CEO98028.1"/>
    </source>
</evidence>
<dbReference type="Gene3D" id="3.90.550.10">
    <property type="entry name" value="Spore Coat Polysaccharide Biosynthesis Protein SpsA, Chain A"/>
    <property type="match status" value="1"/>
</dbReference>
<evidence type="ECO:0000313" key="10">
    <source>
        <dbReference type="EMBL" id="SPQ96146.1"/>
    </source>
</evidence>
<accession>A0A0G4IRM8</accession>
<keyword evidence="5 8" id="KW-1133">Transmembrane helix</keyword>
<dbReference type="OrthoDB" id="2849215at2759"/>
<evidence type="ECO:0000256" key="3">
    <source>
        <dbReference type="ARBA" id="ARBA00022679"/>
    </source>
</evidence>
<dbReference type="EMBL" id="OVEO01000005">
    <property type="protein sequence ID" value="SPQ96146.1"/>
    <property type="molecule type" value="Genomic_DNA"/>
</dbReference>
<dbReference type="InterPro" id="IPR029044">
    <property type="entry name" value="Nucleotide-diphossugar_trans"/>
</dbReference>
<feature type="transmembrane region" description="Helical" evidence="8">
    <location>
        <begin position="380"/>
        <end position="402"/>
    </location>
</feature>
<evidence type="ECO:0000256" key="5">
    <source>
        <dbReference type="ARBA" id="ARBA00022989"/>
    </source>
</evidence>
<dbReference type="PANTHER" id="PTHR47844">
    <property type="entry name" value="SYNTHASE CPS1, PUTATIVE (AFU_ORTHOLOGUE AFUA_7G02500)-RELATED"/>
    <property type="match status" value="1"/>
</dbReference>
<evidence type="ECO:0008006" key="13">
    <source>
        <dbReference type="Google" id="ProtNLM"/>
    </source>
</evidence>
<feature type="transmembrane region" description="Helical" evidence="8">
    <location>
        <begin position="325"/>
        <end position="342"/>
    </location>
</feature>
<comment type="subcellular location">
    <subcellularLocation>
        <location evidence="1">Membrane</location>
    </subcellularLocation>
</comment>
<dbReference type="PANTHER" id="PTHR47844:SF1">
    <property type="entry name" value="EXOSTOSIN-LIKE 2"/>
    <property type="match status" value="1"/>
</dbReference>
<evidence type="ECO:0000313" key="12">
    <source>
        <dbReference type="Proteomes" id="UP000290189"/>
    </source>
</evidence>
<keyword evidence="7" id="KW-0325">Glycoprotein</keyword>
<dbReference type="GO" id="GO:0016757">
    <property type="term" value="F:glycosyltransferase activity"/>
    <property type="evidence" value="ECO:0007669"/>
    <property type="project" value="UniProtKB-KW"/>
</dbReference>
<dbReference type="OMA" id="HEKHIWY"/>
<dbReference type="SUPFAM" id="SSF53448">
    <property type="entry name" value="Nucleotide-diphospho-sugar transferases"/>
    <property type="match status" value="1"/>
</dbReference>